<dbReference type="InterPro" id="IPR031468">
    <property type="entry name" value="SMP_LBD"/>
</dbReference>
<keyword evidence="11" id="KW-1185">Reference proteome</keyword>
<evidence type="ECO:0000313" key="10">
    <source>
        <dbReference type="EMBL" id="KNC87266.1"/>
    </source>
</evidence>
<dbReference type="AlphaFoldDB" id="A0A0L0GEF2"/>
<gene>
    <name evidence="10" type="ORF">SARC_00594</name>
</gene>
<dbReference type="OrthoDB" id="14198at2759"/>
<evidence type="ECO:0000256" key="2">
    <source>
        <dbReference type="ARBA" id="ARBA00022448"/>
    </source>
</evidence>
<dbReference type="PROSITE" id="PS51847">
    <property type="entry name" value="SMP"/>
    <property type="match status" value="1"/>
</dbReference>
<evidence type="ECO:0000256" key="6">
    <source>
        <dbReference type="ARBA" id="ARBA00023121"/>
    </source>
</evidence>
<keyword evidence="8" id="KW-0472">Membrane</keyword>
<dbReference type="GO" id="GO:0015914">
    <property type="term" value="P:phospholipid transport"/>
    <property type="evidence" value="ECO:0007669"/>
    <property type="project" value="TreeGrafter"/>
</dbReference>
<dbReference type="GO" id="GO:0032865">
    <property type="term" value="C:ERMES complex"/>
    <property type="evidence" value="ECO:0007669"/>
    <property type="project" value="InterPro"/>
</dbReference>
<dbReference type="Proteomes" id="UP000054560">
    <property type="component" value="Unassembled WGS sequence"/>
</dbReference>
<dbReference type="GO" id="GO:0007005">
    <property type="term" value="P:mitochondrion organization"/>
    <property type="evidence" value="ECO:0007669"/>
    <property type="project" value="InterPro"/>
</dbReference>
<reference evidence="10 11" key="1">
    <citation type="submission" date="2011-02" db="EMBL/GenBank/DDBJ databases">
        <title>The Genome Sequence of Sphaeroforma arctica JP610.</title>
        <authorList>
            <consortium name="The Broad Institute Genome Sequencing Platform"/>
            <person name="Russ C."/>
            <person name="Cuomo C."/>
            <person name="Young S.K."/>
            <person name="Zeng Q."/>
            <person name="Gargeya S."/>
            <person name="Alvarado L."/>
            <person name="Berlin A."/>
            <person name="Chapman S.B."/>
            <person name="Chen Z."/>
            <person name="Freedman E."/>
            <person name="Gellesch M."/>
            <person name="Goldberg J."/>
            <person name="Griggs A."/>
            <person name="Gujja S."/>
            <person name="Heilman E."/>
            <person name="Heiman D."/>
            <person name="Howarth C."/>
            <person name="Mehta T."/>
            <person name="Neiman D."/>
            <person name="Pearson M."/>
            <person name="Roberts A."/>
            <person name="Saif S."/>
            <person name="Shea T."/>
            <person name="Shenoy N."/>
            <person name="Sisk P."/>
            <person name="Stolte C."/>
            <person name="Sykes S."/>
            <person name="White J."/>
            <person name="Yandava C."/>
            <person name="Burger G."/>
            <person name="Gray M.W."/>
            <person name="Holland P.W.H."/>
            <person name="King N."/>
            <person name="Lang F.B.F."/>
            <person name="Roger A.J."/>
            <person name="Ruiz-Trillo I."/>
            <person name="Haas B."/>
            <person name="Nusbaum C."/>
            <person name="Birren B."/>
        </authorList>
    </citation>
    <scope>NUCLEOTIDE SEQUENCE [LARGE SCALE GENOMIC DNA]</scope>
    <source>
        <strain evidence="10 11">JP610</strain>
    </source>
</reference>
<keyword evidence="3" id="KW-1000">Mitochondrion outer membrane</keyword>
<keyword evidence="6" id="KW-0446">Lipid-binding</keyword>
<dbReference type="GO" id="GO:0008289">
    <property type="term" value="F:lipid binding"/>
    <property type="evidence" value="ECO:0007669"/>
    <property type="project" value="UniProtKB-KW"/>
</dbReference>
<evidence type="ECO:0000256" key="3">
    <source>
        <dbReference type="ARBA" id="ARBA00022787"/>
    </source>
</evidence>
<accession>A0A0L0GEF2</accession>
<dbReference type="STRING" id="667725.A0A0L0GEF2"/>
<dbReference type="PANTHER" id="PTHR28204">
    <property type="entry name" value="MITOCHONDRIAL DISTRIBUTION AND MORPHOLOGY PROTEIN 12"/>
    <property type="match status" value="1"/>
</dbReference>
<proteinExistence type="predicted"/>
<protein>
    <recommendedName>
        <fullName evidence="9">SMP-LTD domain-containing protein</fullName>
    </recommendedName>
</protein>
<organism evidence="10 11">
    <name type="scientific">Sphaeroforma arctica JP610</name>
    <dbReference type="NCBI Taxonomy" id="667725"/>
    <lineage>
        <taxon>Eukaryota</taxon>
        <taxon>Ichthyosporea</taxon>
        <taxon>Ichthyophonida</taxon>
        <taxon>Sphaeroforma</taxon>
    </lineage>
</organism>
<evidence type="ECO:0000256" key="8">
    <source>
        <dbReference type="ARBA" id="ARBA00023136"/>
    </source>
</evidence>
<keyword evidence="5" id="KW-0445">Lipid transport</keyword>
<evidence type="ECO:0000259" key="9">
    <source>
        <dbReference type="PROSITE" id="PS51847"/>
    </source>
</evidence>
<sequence length="238" mass="26529">MSLELNWELLTKEHSKLAKDFLNEKLKTSLPASGIAGLGNVVIHDLDLGDRAPIVELIDISDPFDGMANPELYEDKENEDFDERQYYREDAARLTTVASGPDCVQVRVRVAYQGSAVLRVSADVQVNTPSPAFVSLPFELTTRALHIDAEIIAYVRENKDIRISLLHSIKHSSPLVDVSFDANLGDENQSVLRNVEKIQNFIVVATRTLMAKYLMYPRSLVFPFTFDSMTEPSAGAEG</sequence>
<comment type="subcellular location">
    <subcellularLocation>
        <location evidence="1">Membrane</location>
    </subcellularLocation>
</comment>
<feature type="domain" description="SMP-LTD" evidence="9">
    <location>
        <begin position="1"/>
        <end position="225"/>
    </location>
</feature>
<dbReference type="InterPro" id="IPR027532">
    <property type="entry name" value="Mdm12"/>
</dbReference>
<dbReference type="Pfam" id="PF26544">
    <property type="entry name" value="Mdm12"/>
    <property type="match status" value="1"/>
</dbReference>
<dbReference type="GO" id="GO:1990456">
    <property type="term" value="P:mitochondrion-endoplasmic reticulum membrane tethering"/>
    <property type="evidence" value="ECO:0007669"/>
    <property type="project" value="TreeGrafter"/>
</dbReference>
<keyword evidence="4" id="KW-0256">Endoplasmic reticulum</keyword>
<evidence type="ECO:0000256" key="5">
    <source>
        <dbReference type="ARBA" id="ARBA00023055"/>
    </source>
</evidence>
<evidence type="ECO:0000313" key="11">
    <source>
        <dbReference type="Proteomes" id="UP000054560"/>
    </source>
</evidence>
<evidence type="ECO:0000256" key="7">
    <source>
        <dbReference type="ARBA" id="ARBA00023128"/>
    </source>
</evidence>
<evidence type="ECO:0000256" key="4">
    <source>
        <dbReference type="ARBA" id="ARBA00022824"/>
    </source>
</evidence>
<dbReference type="PANTHER" id="PTHR28204:SF1">
    <property type="entry name" value="MITOCHONDRIAL DISTRIBUTION AND MORPHOLOGY PROTEIN 12"/>
    <property type="match status" value="1"/>
</dbReference>
<name>A0A0L0GEF2_9EUKA</name>
<dbReference type="GeneID" id="25901098"/>
<keyword evidence="2" id="KW-0813">Transport</keyword>
<dbReference type="RefSeq" id="XP_014161167.1">
    <property type="nucleotide sequence ID" value="XM_014305692.1"/>
</dbReference>
<keyword evidence="7" id="KW-0496">Mitochondrion</keyword>
<evidence type="ECO:0000256" key="1">
    <source>
        <dbReference type="ARBA" id="ARBA00004370"/>
    </source>
</evidence>
<dbReference type="EMBL" id="KQ241616">
    <property type="protein sequence ID" value="KNC87266.1"/>
    <property type="molecule type" value="Genomic_DNA"/>
</dbReference>